<proteinExistence type="predicted"/>
<dbReference type="NCBIfam" id="TIGR00277">
    <property type="entry name" value="HDIG"/>
    <property type="match status" value="1"/>
</dbReference>
<evidence type="ECO:0000256" key="6">
    <source>
        <dbReference type="SAM" id="Phobius"/>
    </source>
</evidence>
<dbReference type="GO" id="GO:0071555">
    <property type="term" value="P:cell wall organization"/>
    <property type="evidence" value="ECO:0007669"/>
    <property type="project" value="InterPro"/>
</dbReference>
<feature type="transmembrane region" description="Helical" evidence="6">
    <location>
        <begin position="102"/>
        <end position="123"/>
    </location>
</feature>
<dbReference type="EMBL" id="CP022579">
    <property type="protein sequence ID" value="QEL65468.1"/>
    <property type="molecule type" value="Genomic_DNA"/>
</dbReference>
<evidence type="ECO:0000256" key="4">
    <source>
        <dbReference type="ARBA" id="ARBA00022989"/>
    </source>
</evidence>
<accession>A0A5C1EB56</accession>
<comment type="subcellular location">
    <subcellularLocation>
        <location evidence="1">Cell membrane</location>
        <topology evidence="1">Multi-pass membrane protein</topology>
    </subcellularLocation>
</comment>
<keyword evidence="5 6" id="KW-0472">Membrane</keyword>
<dbReference type="PANTHER" id="PTHR43155">
    <property type="entry name" value="CYCLIC DI-GMP PHOSPHODIESTERASE PA4108-RELATED"/>
    <property type="match status" value="1"/>
</dbReference>
<evidence type="ECO:0000313" key="9">
    <source>
        <dbReference type="Proteomes" id="UP000323671"/>
    </source>
</evidence>
<dbReference type="KEGG" id="otr:OTERR_19920"/>
<evidence type="ECO:0000259" key="7">
    <source>
        <dbReference type="PROSITE" id="PS51832"/>
    </source>
</evidence>
<dbReference type="AlphaFoldDB" id="A0A5C1EB56"/>
<gene>
    <name evidence="8" type="ORF">OTERR_19920</name>
</gene>
<keyword evidence="2" id="KW-1003">Cell membrane</keyword>
<dbReference type="Proteomes" id="UP000323671">
    <property type="component" value="Chromosome"/>
</dbReference>
<reference evidence="8 9" key="1">
    <citation type="submission" date="2017-07" db="EMBL/GenBank/DDBJ databases">
        <title>Complete genome sequence of Oryzomicrobium terrae TPP412.</title>
        <authorList>
            <person name="Chiu L.-W."/>
            <person name="Lo K.-J."/>
            <person name="Tsai Y.-M."/>
            <person name="Lin S.-S."/>
            <person name="Kuo C.-H."/>
            <person name="Liu C.-T."/>
        </authorList>
    </citation>
    <scope>NUCLEOTIDE SEQUENCE [LARGE SCALE GENOMIC DNA]</scope>
    <source>
        <strain evidence="8 9">TPP412</strain>
    </source>
</reference>
<dbReference type="InterPro" id="IPR037522">
    <property type="entry name" value="HD_GYP_dom"/>
</dbReference>
<dbReference type="GO" id="GO:0000155">
    <property type="term" value="F:phosphorelay sensor kinase activity"/>
    <property type="evidence" value="ECO:0007669"/>
    <property type="project" value="InterPro"/>
</dbReference>
<evidence type="ECO:0000256" key="5">
    <source>
        <dbReference type="ARBA" id="ARBA00023136"/>
    </source>
</evidence>
<dbReference type="InterPro" id="IPR003607">
    <property type="entry name" value="HD/PDEase_dom"/>
</dbReference>
<feature type="transmembrane region" description="Helical" evidence="6">
    <location>
        <begin position="7"/>
        <end position="25"/>
    </location>
</feature>
<dbReference type="InterPro" id="IPR006675">
    <property type="entry name" value="HDIG_dom"/>
</dbReference>
<feature type="transmembrane region" description="Helical" evidence="6">
    <location>
        <begin position="169"/>
        <end position="192"/>
    </location>
</feature>
<evidence type="ECO:0000313" key="8">
    <source>
        <dbReference type="EMBL" id="QEL65468.1"/>
    </source>
</evidence>
<dbReference type="SMART" id="SM00471">
    <property type="entry name" value="HDc"/>
    <property type="match status" value="1"/>
</dbReference>
<keyword evidence="4 6" id="KW-1133">Transmembrane helix</keyword>
<evidence type="ECO:0000256" key="2">
    <source>
        <dbReference type="ARBA" id="ARBA00022475"/>
    </source>
</evidence>
<keyword evidence="9" id="KW-1185">Reference proteome</keyword>
<dbReference type="GO" id="GO:0008081">
    <property type="term" value="F:phosphoric diester hydrolase activity"/>
    <property type="evidence" value="ECO:0007669"/>
    <property type="project" value="UniProtKB-ARBA"/>
</dbReference>
<sequence length="401" mass="42742">MLAHHFFELISVPVLLFAIFVLADSFSPRLPAWLPRYWVQVAVYAVLAVLSLQLSFKIDNGVYIDTRNGVMAVATIALGPLGGFIVSLAGAATRLNMGGGGAIPGSLSILSAWALATLVLAGYRRIAPHGRATASPLVLLLAGIGGGLASMASLSWIAFHRGESPDSSLLTMAATAQVVSALLLGGLIHLTVSRSAALAAGRQANASLRQSLRQTIGSLAAAALHRDPASATHQQRVAHLAVAVGRKLGLPAEQLEGLELACLVHDVGQIEVPGEILSRPGPLTPAEYELIKLHSVIGYEILKDVDFPWPIAEIVYQHHENLDGTGYPRGLAGEAICREARILRVCDIVESMSSHRVFRPEFGAERALREIERMAGKELDPQVVAACTALFRQDHYTLPKP</sequence>
<feature type="transmembrane region" description="Helical" evidence="6">
    <location>
        <begin position="37"/>
        <end position="56"/>
    </location>
</feature>
<evidence type="ECO:0000256" key="3">
    <source>
        <dbReference type="ARBA" id="ARBA00022692"/>
    </source>
</evidence>
<feature type="domain" description="HD-GYP" evidence="7">
    <location>
        <begin position="208"/>
        <end position="401"/>
    </location>
</feature>
<feature type="transmembrane region" description="Helical" evidence="6">
    <location>
        <begin position="68"/>
        <end position="90"/>
    </location>
</feature>
<evidence type="ECO:0000256" key="1">
    <source>
        <dbReference type="ARBA" id="ARBA00004651"/>
    </source>
</evidence>
<name>A0A5C1EB56_9RHOO</name>
<dbReference type="GO" id="GO:0005886">
    <property type="term" value="C:plasma membrane"/>
    <property type="evidence" value="ECO:0007669"/>
    <property type="project" value="UniProtKB-SubCell"/>
</dbReference>
<dbReference type="CDD" id="cd00077">
    <property type="entry name" value="HDc"/>
    <property type="match status" value="1"/>
</dbReference>
<organism evidence="8 9">
    <name type="scientific">Oryzomicrobium terrae</name>
    <dbReference type="NCBI Taxonomy" id="1735038"/>
    <lineage>
        <taxon>Bacteria</taxon>
        <taxon>Pseudomonadati</taxon>
        <taxon>Pseudomonadota</taxon>
        <taxon>Betaproteobacteria</taxon>
        <taxon>Rhodocyclales</taxon>
        <taxon>Rhodocyclaceae</taxon>
        <taxon>Oryzomicrobium</taxon>
    </lineage>
</organism>
<protein>
    <recommendedName>
        <fullName evidence="7">HD-GYP domain-containing protein</fullName>
    </recommendedName>
</protein>
<dbReference type="PROSITE" id="PS51832">
    <property type="entry name" value="HD_GYP"/>
    <property type="match status" value="1"/>
</dbReference>
<feature type="transmembrane region" description="Helical" evidence="6">
    <location>
        <begin position="135"/>
        <end position="157"/>
    </location>
</feature>
<dbReference type="Pfam" id="PF07694">
    <property type="entry name" value="5TM-5TMR_LYT"/>
    <property type="match status" value="1"/>
</dbReference>
<dbReference type="Gene3D" id="1.10.3210.10">
    <property type="entry name" value="Hypothetical protein af1432"/>
    <property type="match status" value="1"/>
</dbReference>
<dbReference type="SUPFAM" id="SSF109604">
    <property type="entry name" value="HD-domain/PDEase-like"/>
    <property type="match status" value="1"/>
</dbReference>
<keyword evidence="3 6" id="KW-0812">Transmembrane</keyword>
<dbReference type="InterPro" id="IPR011620">
    <property type="entry name" value="Sig_transdc_His_kinase_LytS_TM"/>
</dbReference>
<dbReference type="RefSeq" id="WP_149425679.1">
    <property type="nucleotide sequence ID" value="NZ_CP022579.1"/>
</dbReference>
<dbReference type="PANTHER" id="PTHR43155:SF2">
    <property type="entry name" value="CYCLIC DI-GMP PHOSPHODIESTERASE PA4108"/>
    <property type="match status" value="1"/>
</dbReference>
<dbReference type="Pfam" id="PF13487">
    <property type="entry name" value="HD_5"/>
    <property type="match status" value="1"/>
</dbReference>